<evidence type="ECO:0000256" key="4">
    <source>
        <dbReference type="ARBA" id="ARBA00022692"/>
    </source>
</evidence>
<dbReference type="VEuPathDB" id="FungiDB:BCV72DRAFT_264143"/>
<evidence type="ECO:0000256" key="10">
    <source>
        <dbReference type="RuleBase" id="RU363000"/>
    </source>
</evidence>
<evidence type="ECO:0000313" key="12">
    <source>
        <dbReference type="EMBL" id="ORE18680.1"/>
    </source>
</evidence>
<dbReference type="AlphaFoldDB" id="A0A0A1NCZ8"/>
<comment type="similarity">
    <text evidence="2 10">Belongs to the MICOS complex subunit Mic60 family.</text>
</comment>
<keyword evidence="6" id="KW-1133">Transmembrane helix</keyword>
<evidence type="ECO:0000256" key="9">
    <source>
        <dbReference type="ARBA" id="ARBA00025571"/>
    </source>
</evidence>
<comment type="subcellular location">
    <subcellularLocation>
        <location evidence="1 10">Mitochondrion inner membrane</location>
        <topology evidence="1 10">Single-pass membrane protein</topology>
    </subcellularLocation>
</comment>
<dbReference type="PANTHER" id="PTHR15415">
    <property type="entry name" value="MITOFILIN"/>
    <property type="match status" value="1"/>
</dbReference>
<dbReference type="Proteomes" id="UP000242381">
    <property type="component" value="Unassembled WGS sequence"/>
</dbReference>
<evidence type="ECO:0000256" key="1">
    <source>
        <dbReference type="ARBA" id="ARBA00004434"/>
    </source>
</evidence>
<protein>
    <recommendedName>
        <fullName evidence="3 10">MICOS complex subunit MIC60</fullName>
    </recommendedName>
    <alternativeName>
        <fullName evidence="10">Mitofilin</fullName>
    </alternativeName>
</protein>
<organism evidence="12 13">
    <name type="scientific">Rhizopus microsporus</name>
    <dbReference type="NCBI Taxonomy" id="58291"/>
    <lineage>
        <taxon>Eukaryota</taxon>
        <taxon>Fungi</taxon>
        <taxon>Fungi incertae sedis</taxon>
        <taxon>Mucoromycota</taxon>
        <taxon>Mucoromycotina</taxon>
        <taxon>Mucoromycetes</taxon>
        <taxon>Mucorales</taxon>
        <taxon>Mucorineae</taxon>
        <taxon>Rhizopodaceae</taxon>
        <taxon>Rhizopus</taxon>
    </lineage>
</organism>
<dbReference type="PROSITE" id="PS00422">
    <property type="entry name" value="GRANINS_1"/>
    <property type="match status" value="1"/>
</dbReference>
<evidence type="ECO:0000256" key="5">
    <source>
        <dbReference type="ARBA" id="ARBA00022792"/>
    </source>
</evidence>
<dbReference type="EMBL" id="KV921325">
    <property type="protein sequence ID" value="ORE18680.1"/>
    <property type="molecule type" value="Genomic_DNA"/>
</dbReference>
<dbReference type="PANTHER" id="PTHR15415:SF7">
    <property type="entry name" value="MICOS COMPLEX SUBUNIT MIC60"/>
    <property type="match status" value="1"/>
</dbReference>
<reference evidence="12 13" key="1">
    <citation type="journal article" date="2016" name="Proc. Natl. Acad. Sci. U.S.A.">
        <title>Lipid metabolic changes in an early divergent fungus govern the establishment of a mutualistic symbiosis with endobacteria.</title>
        <authorList>
            <person name="Lastovetsky O.A."/>
            <person name="Gaspar M.L."/>
            <person name="Mondo S.J."/>
            <person name="LaButti K.M."/>
            <person name="Sandor L."/>
            <person name="Grigoriev I.V."/>
            <person name="Henry S.A."/>
            <person name="Pawlowska T.E."/>
        </authorList>
    </citation>
    <scope>NUCLEOTIDE SEQUENCE [LARGE SCALE GENOMIC DNA]</scope>
    <source>
        <strain evidence="12 13">ATCC 11559</strain>
    </source>
</reference>
<accession>A0A0A1NCZ8</accession>
<evidence type="ECO:0000313" key="13">
    <source>
        <dbReference type="Proteomes" id="UP000242381"/>
    </source>
</evidence>
<keyword evidence="5 10" id="KW-0999">Mitochondrion inner membrane</keyword>
<comment type="function">
    <text evidence="9">Component of the MICOS complex, a large protein complex of the mitochondrial inner membrane that plays crucial roles in the maintenance of crista junctions, inner membrane architecture, and formation of contact sites to the outer membrane. Plays a role in keeping cristae membranes connected to the inner boundary membrane. Also promotes protein import via the mitochondrial intermembrane space assembly (MIA) pathway.</text>
</comment>
<proteinExistence type="inferred from homology"/>
<sequence length="585" mass="65214">MLRGASKLRATCVSSASKKSVGLAASKRFYTSTTTEEITNTATTTKSSSVGKKLLWLTALSATAYSGATYYALKNEAFHDTYTTYVPGGEKLLDALEDWAANERVKHYYRQAKEMKDMASVHAETVKRFASDTKESAQDWYEYVSDAIAQLKGEKAPPIAPGTGPSPSARRRKFKKEALFANVIHTTEDQPIPQFTPSEQDVLNDLGKTVQDLVQVLNNAGMQGYAKRLVDLASRDIESLDKAFKLIKEEDDKARAEIEALEKELATVSQHVESHRQEVSEKVKALQEKDEARVNKYVKTIEAEIANETAKVDQEHRDILAKELAAQRQQKLVELEEELKNKAIEIQANYVEQVKQQVETERGGRLSQIETVAAKQAELESLAQADAELLDDSRKAHQLLVAIDALKKAALAGQRTQFEVELEAIKKLSTKTPFAKLGERQSDELLQLVASSIQQHVAQYGITSLAELSARFETVAREVRRAALIPDEDASMISHLLSIILSSLMFRKKGLVPGDDVEARLARAEYYLNTEKDLESAAREINQLTGWPKRLALDWLDAARRHLEVKQALEIMKSQASLISMLQAN</sequence>
<keyword evidence="7 10" id="KW-0496">Mitochondrion</keyword>
<keyword evidence="8" id="KW-0472">Membrane</keyword>
<dbReference type="InterPro" id="IPR018054">
    <property type="entry name" value="Chromogranin_CS"/>
</dbReference>
<evidence type="ECO:0000256" key="11">
    <source>
        <dbReference type="SAM" id="Coils"/>
    </source>
</evidence>
<dbReference type="GO" id="GO:0061617">
    <property type="term" value="C:MICOS complex"/>
    <property type="evidence" value="ECO:0007669"/>
    <property type="project" value="TreeGrafter"/>
</dbReference>
<name>A0A0A1NCZ8_RHIZD</name>
<dbReference type="InterPro" id="IPR019133">
    <property type="entry name" value="MIC60"/>
</dbReference>
<gene>
    <name evidence="12" type="ORF">BCV71DRAFT_226796</name>
</gene>
<keyword evidence="4 10" id="KW-0812">Transmembrane</keyword>
<evidence type="ECO:0000256" key="8">
    <source>
        <dbReference type="ARBA" id="ARBA00023136"/>
    </source>
</evidence>
<feature type="coiled-coil region" evidence="11">
    <location>
        <begin position="244"/>
        <end position="345"/>
    </location>
</feature>
<evidence type="ECO:0000256" key="6">
    <source>
        <dbReference type="ARBA" id="ARBA00022989"/>
    </source>
</evidence>
<evidence type="ECO:0000256" key="2">
    <source>
        <dbReference type="ARBA" id="ARBA00010877"/>
    </source>
</evidence>
<evidence type="ECO:0000256" key="7">
    <source>
        <dbReference type="ARBA" id="ARBA00023128"/>
    </source>
</evidence>
<dbReference type="Pfam" id="PF09731">
    <property type="entry name" value="Mitofilin"/>
    <property type="match status" value="2"/>
</dbReference>
<dbReference type="OMA" id="RLDHQMQ"/>
<keyword evidence="11" id="KW-0175">Coiled coil</keyword>
<comment type="subunit">
    <text evidence="10">Component of the mitochondrial contact site and cristae organizing system (MICOS) complex.</text>
</comment>
<dbReference type="GO" id="GO:0042407">
    <property type="term" value="P:cristae formation"/>
    <property type="evidence" value="ECO:0007669"/>
    <property type="project" value="TreeGrafter"/>
</dbReference>
<evidence type="ECO:0000256" key="3">
    <source>
        <dbReference type="ARBA" id="ARBA00018116"/>
    </source>
</evidence>